<dbReference type="SUPFAM" id="SSF51905">
    <property type="entry name" value="FAD/NAD(P)-binding domain"/>
    <property type="match status" value="1"/>
</dbReference>
<dbReference type="Pfam" id="PF12831">
    <property type="entry name" value="FAD_oxidored"/>
    <property type="match status" value="1"/>
</dbReference>
<name>A0ABP8D8J2_9ACTN</name>
<sequence>MLTEEFDWLGGQLTSQAVPPDEHSWVERFGVTASYRALRDGIRDYYRRHYPLTAAARTWRDLNPGAGHVSRLCHEPRVAVAVLEGMLSPYRSNGRLRVLQPFVPAAADTDGDRVTSVTLRHRDTGELAHVAAPYVLDATETGELLRLSGTEYVTGFESQAETGEPSAPPVAQPGNMQAVSVCFAVDHVDGDHTIDRPERYAFWRDYTPPFWGGPLLSFRAPSPRTLLPTERIFDPNPDDDPLLVDADQRRNPGDHNLWTFRRIAARRLFEPGAYDSDICLVNWPMLDYFEQPVIDVPDAAANLAAAREQAYSVLYWLQTEAPRPDGGTGFPGLRLRGDVTGSADGLAQAPYIRESRRILAEYTVVEQDLALAVRGDKGAVSYHDSVGVGMYRIDLHPSTGGDHYIDVGCCPFQIPLGSLIPRRVDNLLPAGKNIGTTHITNGAYRLHPVEWNAGEAAGALAAFCLDRGCTPREVRNTPGLLAEFQSRLDREGVERHWPDVVGY</sequence>
<comment type="caution">
    <text evidence="1">The sequence shown here is derived from an EMBL/GenBank/DDBJ whole genome shotgun (WGS) entry which is preliminary data.</text>
</comment>
<gene>
    <name evidence="1" type="ORF">GCM10022255_034370</name>
</gene>
<dbReference type="EMBL" id="BAABAT010000008">
    <property type="protein sequence ID" value="GAA4249607.1"/>
    <property type="molecule type" value="Genomic_DNA"/>
</dbReference>
<dbReference type="Proteomes" id="UP001500620">
    <property type="component" value="Unassembled WGS sequence"/>
</dbReference>
<dbReference type="InterPro" id="IPR005288">
    <property type="entry name" value="NadB"/>
</dbReference>
<evidence type="ECO:0000313" key="1">
    <source>
        <dbReference type="EMBL" id="GAA4249607.1"/>
    </source>
</evidence>
<protein>
    <submittedName>
        <fullName evidence="1">FAD-dependent oxidoreductase</fullName>
    </submittedName>
</protein>
<organism evidence="1 2">
    <name type="scientific">Dactylosporangium darangshiense</name>
    <dbReference type="NCBI Taxonomy" id="579108"/>
    <lineage>
        <taxon>Bacteria</taxon>
        <taxon>Bacillati</taxon>
        <taxon>Actinomycetota</taxon>
        <taxon>Actinomycetes</taxon>
        <taxon>Micromonosporales</taxon>
        <taxon>Micromonosporaceae</taxon>
        <taxon>Dactylosporangium</taxon>
    </lineage>
</organism>
<dbReference type="PANTHER" id="PTHR42716:SF1">
    <property type="entry name" value="SLL0471 PROTEIN"/>
    <property type="match status" value="1"/>
</dbReference>
<accession>A0ABP8D8J2</accession>
<reference evidence="2" key="1">
    <citation type="journal article" date="2019" name="Int. J. Syst. Evol. Microbiol.">
        <title>The Global Catalogue of Microorganisms (GCM) 10K type strain sequencing project: providing services to taxonomists for standard genome sequencing and annotation.</title>
        <authorList>
            <consortium name="The Broad Institute Genomics Platform"/>
            <consortium name="The Broad Institute Genome Sequencing Center for Infectious Disease"/>
            <person name="Wu L."/>
            <person name="Ma J."/>
        </authorList>
    </citation>
    <scope>NUCLEOTIDE SEQUENCE [LARGE SCALE GENOMIC DNA]</scope>
    <source>
        <strain evidence="2">JCM 17441</strain>
    </source>
</reference>
<keyword evidence="2" id="KW-1185">Reference proteome</keyword>
<dbReference type="InterPro" id="IPR036188">
    <property type="entry name" value="FAD/NAD-bd_sf"/>
</dbReference>
<dbReference type="PANTHER" id="PTHR42716">
    <property type="entry name" value="L-ASPARTATE OXIDASE"/>
    <property type="match status" value="1"/>
</dbReference>
<proteinExistence type="predicted"/>
<evidence type="ECO:0000313" key="2">
    <source>
        <dbReference type="Proteomes" id="UP001500620"/>
    </source>
</evidence>